<dbReference type="PROSITE" id="PS00088">
    <property type="entry name" value="SOD_MN"/>
    <property type="match status" value="1"/>
</dbReference>
<dbReference type="Pfam" id="PF00081">
    <property type="entry name" value="Sod_Fe_N"/>
    <property type="match status" value="1"/>
</dbReference>
<keyword evidence="3 7" id="KW-0479">Metal-binding</keyword>
<keyword evidence="12" id="KW-1185">Reference proteome</keyword>
<accession>A0ABD3N6X0</accession>
<evidence type="ECO:0000256" key="3">
    <source>
        <dbReference type="ARBA" id="ARBA00022723"/>
    </source>
</evidence>
<evidence type="ECO:0000313" key="12">
    <source>
        <dbReference type="Proteomes" id="UP001530293"/>
    </source>
</evidence>
<dbReference type="InterPro" id="IPR001189">
    <property type="entry name" value="Mn/Fe_SOD"/>
</dbReference>
<dbReference type="SUPFAM" id="SSF46609">
    <property type="entry name" value="Fe,Mn superoxide dismutase (SOD), N-terminal domain"/>
    <property type="match status" value="1"/>
</dbReference>
<dbReference type="FunFam" id="1.10.287.990:FF:000001">
    <property type="entry name" value="Superoxide dismutase"/>
    <property type="match status" value="1"/>
</dbReference>
<comment type="caution">
    <text evidence="11">The sequence shown here is derived from an EMBL/GenBank/DDBJ whole genome shotgun (WGS) entry which is preliminary data.</text>
</comment>
<dbReference type="PIRSF" id="PIRSF000349">
    <property type="entry name" value="SODismutase"/>
    <property type="match status" value="1"/>
</dbReference>
<dbReference type="Pfam" id="PF02777">
    <property type="entry name" value="Sod_Fe_C"/>
    <property type="match status" value="1"/>
</dbReference>
<comment type="cofactor">
    <cofactor evidence="1">
        <name>Fe cation</name>
        <dbReference type="ChEBI" id="CHEBI:24875"/>
    </cofactor>
</comment>
<protein>
    <recommendedName>
        <fullName evidence="8">Superoxide dismutase</fullName>
        <ecNumber evidence="8">1.15.1.1</ecNumber>
    </recommendedName>
</protein>
<dbReference type="EC" id="1.15.1.1" evidence="8"/>
<sequence>MTAATTVTKILRPAALRASGVHVHSSKLPSELAKSASAYLSSASSSGNKAILPDLPYDYNALEPIISTETMTLHHTKHHNAYVTNLNVSLEKLDTAVSTGDVSSIISLQGALKFNGGGHLNHSLFWENLCPKGTIDFPSSGPLKEAIEARFGNVENMKKELSAMSVGVQGSGWGWLGYDVKTGHIEPATCPNQDPLHATTGLIPLLGIDVWEHAYYVDYRNVRPNYVNAIWDVIDWKKVEERLVAAVAK</sequence>
<gene>
    <name evidence="11" type="ORF">ACHAWU_004419</name>
</gene>
<evidence type="ECO:0000256" key="6">
    <source>
        <dbReference type="ARBA" id="ARBA00049204"/>
    </source>
</evidence>
<feature type="domain" description="Manganese/iron superoxide dismutase C-terminal" evidence="10">
    <location>
        <begin position="140"/>
        <end position="242"/>
    </location>
</feature>
<comment type="function">
    <text evidence="8">Destroys radicals which are normally produced within the cells and which are toxic to biological systems.</text>
</comment>
<feature type="binding site" evidence="7">
    <location>
        <position position="122"/>
    </location>
    <ligand>
        <name>Mn(2+)</name>
        <dbReference type="ChEBI" id="CHEBI:29035"/>
    </ligand>
</feature>
<comment type="catalytic activity">
    <reaction evidence="6 8">
        <text>2 superoxide + 2 H(+) = H2O2 + O2</text>
        <dbReference type="Rhea" id="RHEA:20696"/>
        <dbReference type="ChEBI" id="CHEBI:15378"/>
        <dbReference type="ChEBI" id="CHEBI:15379"/>
        <dbReference type="ChEBI" id="CHEBI:16240"/>
        <dbReference type="ChEBI" id="CHEBI:18421"/>
        <dbReference type="EC" id="1.15.1.1"/>
    </reaction>
</comment>
<keyword evidence="4 8" id="KW-0560">Oxidoreductase</keyword>
<evidence type="ECO:0000259" key="9">
    <source>
        <dbReference type="Pfam" id="PF00081"/>
    </source>
</evidence>
<dbReference type="SUPFAM" id="SSF54719">
    <property type="entry name" value="Fe,Mn superoxide dismutase (SOD), C-terminal domain"/>
    <property type="match status" value="1"/>
</dbReference>
<dbReference type="InterPro" id="IPR050265">
    <property type="entry name" value="Fe/Mn_Superoxide_Dismutase"/>
</dbReference>
<dbReference type="GO" id="GO:0046872">
    <property type="term" value="F:metal ion binding"/>
    <property type="evidence" value="ECO:0007669"/>
    <property type="project" value="UniProtKB-KW"/>
</dbReference>
<dbReference type="Proteomes" id="UP001530293">
    <property type="component" value="Unassembled WGS sequence"/>
</dbReference>
<evidence type="ECO:0000256" key="2">
    <source>
        <dbReference type="ARBA" id="ARBA00008714"/>
    </source>
</evidence>
<evidence type="ECO:0000259" key="10">
    <source>
        <dbReference type="Pfam" id="PF02777"/>
    </source>
</evidence>
<dbReference type="InterPro" id="IPR019831">
    <property type="entry name" value="Mn/Fe_SOD_N"/>
</dbReference>
<evidence type="ECO:0000256" key="8">
    <source>
        <dbReference type="RuleBase" id="RU000414"/>
    </source>
</evidence>
<organism evidence="11 12">
    <name type="scientific">Discostella pseudostelligera</name>
    <dbReference type="NCBI Taxonomy" id="259834"/>
    <lineage>
        <taxon>Eukaryota</taxon>
        <taxon>Sar</taxon>
        <taxon>Stramenopiles</taxon>
        <taxon>Ochrophyta</taxon>
        <taxon>Bacillariophyta</taxon>
        <taxon>Coscinodiscophyceae</taxon>
        <taxon>Thalassiosirophycidae</taxon>
        <taxon>Stephanodiscales</taxon>
        <taxon>Stephanodiscaceae</taxon>
        <taxon>Discostella</taxon>
    </lineage>
</organism>
<dbReference type="AlphaFoldDB" id="A0ABD3N6X0"/>
<reference evidence="11 12" key="1">
    <citation type="submission" date="2024-10" db="EMBL/GenBank/DDBJ databases">
        <title>Updated reference genomes for cyclostephanoid diatoms.</title>
        <authorList>
            <person name="Roberts W.R."/>
            <person name="Alverson A.J."/>
        </authorList>
    </citation>
    <scope>NUCLEOTIDE SEQUENCE [LARGE SCALE GENOMIC DNA]</scope>
    <source>
        <strain evidence="11 12">AJA232-27</strain>
    </source>
</reference>
<dbReference type="InterPro" id="IPR036324">
    <property type="entry name" value="Mn/Fe_SOD_N_sf"/>
</dbReference>
<keyword evidence="5" id="KW-0408">Iron</keyword>
<dbReference type="PANTHER" id="PTHR11404:SF6">
    <property type="entry name" value="SUPEROXIDE DISMUTASE [MN], MITOCHONDRIAL"/>
    <property type="match status" value="1"/>
</dbReference>
<feature type="domain" description="Manganese/iron superoxide dismutase N-terminal" evidence="9">
    <location>
        <begin position="52"/>
        <end position="129"/>
    </location>
</feature>
<dbReference type="Gene3D" id="3.55.40.20">
    <property type="entry name" value="Iron/manganese superoxide dismutase, C-terminal domain"/>
    <property type="match status" value="1"/>
</dbReference>
<evidence type="ECO:0000256" key="7">
    <source>
        <dbReference type="PIRSR" id="PIRSR000349-1"/>
    </source>
</evidence>
<dbReference type="GO" id="GO:0004784">
    <property type="term" value="F:superoxide dismutase activity"/>
    <property type="evidence" value="ECO:0007669"/>
    <property type="project" value="UniProtKB-EC"/>
</dbReference>
<feature type="binding site" evidence="7">
    <location>
        <position position="209"/>
    </location>
    <ligand>
        <name>Mn(2+)</name>
        <dbReference type="ChEBI" id="CHEBI:29035"/>
    </ligand>
</feature>
<dbReference type="InterPro" id="IPR036314">
    <property type="entry name" value="SOD_C_sf"/>
</dbReference>
<dbReference type="PRINTS" id="PR01703">
    <property type="entry name" value="MNSODISMTASE"/>
</dbReference>
<evidence type="ECO:0000313" key="11">
    <source>
        <dbReference type="EMBL" id="KAL3771860.1"/>
    </source>
</evidence>
<dbReference type="FunFam" id="3.55.40.20:FF:000004">
    <property type="entry name" value="Superoxide dismutase [Fe]"/>
    <property type="match status" value="1"/>
</dbReference>
<feature type="binding site" evidence="7">
    <location>
        <position position="74"/>
    </location>
    <ligand>
        <name>Mn(2+)</name>
        <dbReference type="ChEBI" id="CHEBI:29035"/>
    </ligand>
</feature>
<evidence type="ECO:0000256" key="4">
    <source>
        <dbReference type="ARBA" id="ARBA00023002"/>
    </source>
</evidence>
<proteinExistence type="inferred from homology"/>
<evidence type="ECO:0000256" key="5">
    <source>
        <dbReference type="ARBA" id="ARBA00023004"/>
    </source>
</evidence>
<name>A0ABD3N6X0_9STRA</name>
<evidence type="ECO:0000256" key="1">
    <source>
        <dbReference type="ARBA" id="ARBA00001962"/>
    </source>
</evidence>
<feature type="binding site" evidence="7">
    <location>
        <position position="213"/>
    </location>
    <ligand>
        <name>Mn(2+)</name>
        <dbReference type="ChEBI" id="CHEBI:29035"/>
    </ligand>
</feature>
<dbReference type="InterPro" id="IPR019832">
    <property type="entry name" value="Mn/Fe_SOD_C"/>
</dbReference>
<comment type="similarity">
    <text evidence="2 8">Belongs to the iron/manganese superoxide dismutase family.</text>
</comment>
<dbReference type="PANTHER" id="PTHR11404">
    <property type="entry name" value="SUPEROXIDE DISMUTASE 2"/>
    <property type="match status" value="1"/>
</dbReference>
<dbReference type="Gene3D" id="1.10.287.990">
    <property type="entry name" value="Fe,Mn superoxide dismutase (SOD) domain"/>
    <property type="match status" value="1"/>
</dbReference>
<dbReference type="EMBL" id="JALLBG020000020">
    <property type="protein sequence ID" value="KAL3771860.1"/>
    <property type="molecule type" value="Genomic_DNA"/>
</dbReference>
<dbReference type="InterPro" id="IPR019833">
    <property type="entry name" value="Mn/Fe_SOD_BS"/>
</dbReference>